<evidence type="ECO:0000313" key="2">
    <source>
        <dbReference type="EMBL" id="SJZ74366.1"/>
    </source>
</evidence>
<sequence length="191" mass="20840">MNKIFGFAAVLLCGLFFAGCSEEDSKVLDDLTGPSDTWCTMPVTYASENGTSSTTLNVSFYYASKEVKPNGSSTGLRSDIGSIPEGSISVLVTLGSGTNSLLTALTKTQYLFKSFGSVKELTSESGTSYEYSNMKLFWKAIYLKNREALSKNQSTSIPKQLQKSTQSTCLSDLENFSWKRLLAAYLLNSLE</sequence>
<dbReference type="EMBL" id="FUXC01000005">
    <property type="protein sequence ID" value="SJZ74366.1"/>
    <property type="molecule type" value="Genomic_DNA"/>
</dbReference>
<keyword evidence="1" id="KW-0732">Signal</keyword>
<evidence type="ECO:0000313" key="3">
    <source>
        <dbReference type="Proteomes" id="UP000190395"/>
    </source>
</evidence>
<dbReference type="Proteomes" id="UP000190395">
    <property type="component" value="Unassembled WGS sequence"/>
</dbReference>
<feature type="signal peptide" evidence="1">
    <location>
        <begin position="1"/>
        <end position="18"/>
    </location>
</feature>
<name>A0A1T4N5J5_9SPIR</name>
<evidence type="ECO:0008006" key="4">
    <source>
        <dbReference type="Google" id="ProtNLM"/>
    </source>
</evidence>
<protein>
    <recommendedName>
        <fullName evidence="4">Lipoprotein</fullName>
    </recommendedName>
</protein>
<evidence type="ECO:0000256" key="1">
    <source>
        <dbReference type="SAM" id="SignalP"/>
    </source>
</evidence>
<dbReference type="AlphaFoldDB" id="A0A1T4N5J5"/>
<accession>A0A1T4N5J5</accession>
<dbReference type="RefSeq" id="WP_078930867.1">
    <property type="nucleotide sequence ID" value="NZ_FUXC01000005.1"/>
</dbReference>
<feature type="chain" id="PRO_5012707475" description="Lipoprotein" evidence="1">
    <location>
        <begin position="19"/>
        <end position="191"/>
    </location>
</feature>
<gene>
    <name evidence="2" type="ORF">SAMN02745152_01114</name>
</gene>
<dbReference type="PROSITE" id="PS51257">
    <property type="entry name" value="PROKAR_LIPOPROTEIN"/>
    <property type="match status" value="1"/>
</dbReference>
<keyword evidence="3" id="KW-1185">Reference proteome</keyword>
<organism evidence="2 3">
    <name type="scientific">Treponema berlinense</name>
    <dbReference type="NCBI Taxonomy" id="225004"/>
    <lineage>
        <taxon>Bacteria</taxon>
        <taxon>Pseudomonadati</taxon>
        <taxon>Spirochaetota</taxon>
        <taxon>Spirochaetia</taxon>
        <taxon>Spirochaetales</taxon>
        <taxon>Treponemataceae</taxon>
        <taxon>Treponema</taxon>
    </lineage>
</organism>
<dbReference type="GeneID" id="303367362"/>
<proteinExistence type="predicted"/>
<reference evidence="2 3" key="1">
    <citation type="submission" date="2017-02" db="EMBL/GenBank/DDBJ databases">
        <authorList>
            <person name="Peterson S.W."/>
        </authorList>
    </citation>
    <scope>NUCLEOTIDE SEQUENCE [LARGE SCALE GENOMIC DNA]</scope>
    <source>
        <strain evidence="2 3">ATCC BAA-909</strain>
    </source>
</reference>